<dbReference type="InterPro" id="IPR002372">
    <property type="entry name" value="PQQ_rpt_dom"/>
</dbReference>
<dbReference type="InterPro" id="IPR015943">
    <property type="entry name" value="WD40/YVTN_repeat-like_dom_sf"/>
</dbReference>
<dbReference type="Proteomes" id="UP001597063">
    <property type="component" value="Unassembled WGS sequence"/>
</dbReference>
<dbReference type="PANTHER" id="PTHR34512:SF30">
    <property type="entry name" value="OUTER MEMBRANE PROTEIN ASSEMBLY FACTOR BAMB"/>
    <property type="match status" value="1"/>
</dbReference>
<dbReference type="PANTHER" id="PTHR34512">
    <property type="entry name" value="CELL SURFACE PROTEIN"/>
    <property type="match status" value="1"/>
</dbReference>
<evidence type="ECO:0000313" key="2">
    <source>
        <dbReference type="EMBL" id="MFD0688143.1"/>
    </source>
</evidence>
<dbReference type="Pfam" id="PF13360">
    <property type="entry name" value="PQQ_2"/>
    <property type="match status" value="1"/>
</dbReference>
<proteinExistence type="predicted"/>
<reference evidence="3" key="1">
    <citation type="journal article" date="2019" name="Int. J. Syst. Evol. Microbiol.">
        <title>The Global Catalogue of Microorganisms (GCM) 10K type strain sequencing project: providing services to taxonomists for standard genome sequencing and annotation.</title>
        <authorList>
            <consortium name="The Broad Institute Genomics Platform"/>
            <consortium name="The Broad Institute Genome Sequencing Center for Infectious Disease"/>
            <person name="Wu L."/>
            <person name="Ma J."/>
        </authorList>
    </citation>
    <scope>NUCLEOTIDE SEQUENCE [LARGE SCALE GENOMIC DNA]</scope>
    <source>
        <strain evidence="3">JCM 9371</strain>
    </source>
</reference>
<evidence type="ECO:0000313" key="3">
    <source>
        <dbReference type="Proteomes" id="UP001597063"/>
    </source>
</evidence>
<keyword evidence="3" id="KW-1185">Reference proteome</keyword>
<protein>
    <submittedName>
        <fullName evidence="2">PQQ-binding-like beta-propeller repeat protein</fullName>
    </submittedName>
</protein>
<dbReference type="InterPro" id="IPR011047">
    <property type="entry name" value="Quinoprotein_ADH-like_sf"/>
</dbReference>
<dbReference type="Gene3D" id="2.130.10.10">
    <property type="entry name" value="YVTN repeat-like/Quinoprotein amine dehydrogenase"/>
    <property type="match status" value="1"/>
</dbReference>
<gene>
    <name evidence="2" type="ORF">ACFQZM_26870</name>
</gene>
<evidence type="ECO:0000259" key="1">
    <source>
        <dbReference type="Pfam" id="PF13360"/>
    </source>
</evidence>
<name>A0ABW2XNN3_9ACTN</name>
<dbReference type="SUPFAM" id="SSF50998">
    <property type="entry name" value="Quinoprotein alcohol dehydrogenase-like"/>
    <property type="match status" value="2"/>
</dbReference>
<organism evidence="2 3">
    <name type="scientific">Actinomadura fibrosa</name>
    <dbReference type="NCBI Taxonomy" id="111802"/>
    <lineage>
        <taxon>Bacteria</taxon>
        <taxon>Bacillati</taxon>
        <taxon>Actinomycetota</taxon>
        <taxon>Actinomycetes</taxon>
        <taxon>Streptosporangiales</taxon>
        <taxon>Thermomonosporaceae</taxon>
        <taxon>Actinomadura</taxon>
    </lineage>
</organism>
<comment type="caution">
    <text evidence="2">The sequence shown here is derived from an EMBL/GenBank/DDBJ whole genome shotgun (WGS) entry which is preliminary data.</text>
</comment>
<dbReference type="EMBL" id="JBHTGP010000013">
    <property type="protein sequence ID" value="MFD0688143.1"/>
    <property type="molecule type" value="Genomic_DNA"/>
</dbReference>
<sequence>MTPSEELSQEPGDPFPRAQLGCVTVFALLLGLAVVMQSPGALDAIKGVFRDGMNGPYRPPPAALATEPPRARVALLDTTGHHPLVFGGLKVESATGSSSVRAVDIRTGWTHWNYREHTMAVDGLETDRAAGDVYITWRDRDSRRVQRVDRVNVAHGKVLWRHDVRRDIDRFGLRTGASAPDSAVAVGRPDGSPTVVVASFFMVAGLDQATGERRWTVPQPRACSLYADPRTLDGTAGVVTVLQACTGRAREERHLLGLDAATGAERWRVPFPRISSDASLRQVVALPGGRLAIDDPRGPVVIDARTGQRTAGGSALALSIGDGGAAQGSPVAVGTCVLKEAGREVVQDGWCGHDVRTGRRLWERAPPDGLRAGGPPAIAGGRVYVLAEPVRWEHAPATSYRFGVLDQRTGTWLVRIPLPTPRGQDASGGSTARILAIEDGVVVIAYPDGRYGLLADTAR</sequence>
<accession>A0ABW2XNN3</accession>
<dbReference type="RefSeq" id="WP_131762878.1">
    <property type="nucleotide sequence ID" value="NZ_CAACUY010000268.1"/>
</dbReference>
<feature type="domain" description="Pyrrolo-quinoline quinone repeat" evidence="1">
    <location>
        <begin position="146"/>
        <end position="385"/>
    </location>
</feature>
<dbReference type="Gene3D" id="2.140.10.10">
    <property type="entry name" value="Quinoprotein alcohol dehydrogenase-like superfamily"/>
    <property type="match status" value="1"/>
</dbReference>